<dbReference type="EMBL" id="NEDP02005059">
    <property type="protein sequence ID" value="OWF43556.1"/>
    <property type="molecule type" value="Genomic_DNA"/>
</dbReference>
<dbReference type="InterPro" id="IPR011009">
    <property type="entry name" value="Kinase-like_dom_sf"/>
</dbReference>
<dbReference type="GO" id="GO:0030036">
    <property type="term" value="P:actin cytoskeleton organization"/>
    <property type="evidence" value="ECO:0007669"/>
    <property type="project" value="TreeGrafter"/>
</dbReference>
<comment type="catalytic activity">
    <reaction evidence="16">
        <text>L-threonyl-[protein] + ATP = O-phospho-L-threonyl-[protein] + ADP + H(+)</text>
        <dbReference type="Rhea" id="RHEA:46608"/>
        <dbReference type="Rhea" id="RHEA-COMP:11060"/>
        <dbReference type="Rhea" id="RHEA-COMP:11605"/>
        <dbReference type="ChEBI" id="CHEBI:15378"/>
        <dbReference type="ChEBI" id="CHEBI:30013"/>
        <dbReference type="ChEBI" id="CHEBI:30616"/>
        <dbReference type="ChEBI" id="CHEBI:61977"/>
        <dbReference type="ChEBI" id="CHEBI:456216"/>
        <dbReference type="EC" id="2.7.12.1"/>
    </reaction>
</comment>
<keyword evidence="9 18" id="KW-0547">Nucleotide-binding</keyword>
<evidence type="ECO:0000256" key="13">
    <source>
        <dbReference type="ARBA" id="ARBA00023137"/>
    </source>
</evidence>
<keyword evidence="5" id="KW-0723">Serine/threonine-protein kinase</keyword>
<keyword evidence="12" id="KW-0460">Magnesium</keyword>
<dbReference type="EC" id="2.7.12.1" evidence="4"/>
<dbReference type="InterPro" id="IPR017441">
    <property type="entry name" value="Protein_kinase_ATP_BS"/>
</dbReference>
<evidence type="ECO:0000256" key="14">
    <source>
        <dbReference type="ARBA" id="ARBA00023211"/>
    </source>
</evidence>
<dbReference type="Pfam" id="PF07714">
    <property type="entry name" value="PK_Tyr_Ser-Thr"/>
    <property type="match status" value="1"/>
</dbReference>
<evidence type="ECO:0000313" key="21">
    <source>
        <dbReference type="EMBL" id="OWF43556.1"/>
    </source>
</evidence>
<dbReference type="PANTHER" id="PTHR46485:SF5">
    <property type="entry name" value="CENTER DIVIDER, ISOFORM A"/>
    <property type="match status" value="1"/>
</dbReference>
<evidence type="ECO:0000256" key="17">
    <source>
        <dbReference type="ARBA" id="ARBA00051680"/>
    </source>
</evidence>
<dbReference type="InterPro" id="IPR000719">
    <property type="entry name" value="Prot_kinase_dom"/>
</dbReference>
<keyword evidence="22" id="KW-1185">Reference proteome</keyword>
<dbReference type="InterPro" id="IPR008266">
    <property type="entry name" value="Tyr_kinase_AS"/>
</dbReference>
<evidence type="ECO:0000256" key="3">
    <source>
        <dbReference type="ARBA" id="ARBA00005843"/>
    </source>
</evidence>
<feature type="compositionally biased region" description="Basic and acidic residues" evidence="19">
    <location>
        <begin position="30"/>
        <end position="46"/>
    </location>
</feature>
<dbReference type="STRING" id="6573.A0A210Q490"/>
<evidence type="ECO:0000256" key="10">
    <source>
        <dbReference type="ARBA" id="ARBA00022777"/>
    </source>
</evidence>
<dbReference type="GO" id="GO:0005737">
    <property type="term" value="C:cytoplasm"/>
    <property type="evidence" value="ECO:0007669"/>
    <property type="project" value="TreeGrafter"/>
</dbReference>
<evidence type="ECO:0000256" key="2">
    <source>
        <dbReference type="ARBA" id="ARBA00001946"/>
    </source>
</evidence>
<dbReference type="PROSITE" id="PS00107">
    <property type="entry name" value="PROTEIN_KINASE_ATP"/>
    <property type="match status" value="1"/>
</dbReference>
<comment type="cofactor">
    <cofactor evidence="2">
        <name>Mg(2+)</name>
        <dbReference type="ChEBI" id="CHEBI:18420"/>
    </cofactor>
</comment>
<dbReference type="PROSITE" id="PS00109">
    <property type="entry name" value="PROTEIN_KINASE_TYR"/>
    <property type="match status" value="1"/>
</dbReference>
<comment type="cofactor">
    <cofactor evidence="1">
        <name>Mn(2+)</name>
        <dbReference type="ChEBI" id="CHEBI:29035"/>
    </cofactor>
</comment>
<dbReference type="FunFam" id="3.30.200.20:FF:000134">
    <property type="entry name" value="Dual specificity testis-specific protein kinase 2"/>
    <property type="match status" value="1"/>
</dbReference>
<feature type="region of interest" description="Disordered" evidence="19">
    <location>
        <begin position="529"/>
        <end position="552"/>
    </location>
</feature>
<evidence type="ECO:0000256" key="18">
    <source>
        <dbReference type="PROSITE-ProRule" id="PRU10141"/>
    </source>
</evidence>
<feature type="compositionally biased region" description="Basic and acidic residues" evidence="19">
    <location>
        <begin position="662"/>
        <end position="675"/>
    </location>
</feature>
<dbReference type="GO" id="GO:0004712">
    <property type="term" value="F:protein serine/threonine/tyrosine kinase activity"/>
    <property type="evidence" value="ECO:0007669"/>
    <property type="project" value="UniProtKB-EC"/>
</dbReference>
<keyword evidence="7" id="KW-0808">Transferase</keyword>
<dbReference type="Proteomes" id="UP000242188">
    <property type="component" value="Unassembled WGS sequence"/>
</dbReference>
<evidence type="ECO:0000256" key="8">
    <source>
        <dbReference type="ARBA" id="ARBA00022723"/>
    </source>
</evidence>
<dbReference type="PANTHER" id="PTHR46485">
    <property type="entry name" value="LIM DOMAIN KINASE 1"/>
    <property type="match status" value="1"/>
</dbReference>
<feature type="binding site" evidence="18">
    <location>
        <position position="97"/>
    </location>
    <ligand>
        <name>ATP</name>
        <dbReference type="ChEBI" id="CHEBI:30616"/>
    </ligand>
</feature>
<dbReference type="Gene3D" id="1.10.510.10">
    <property type="entry name" value="Transferase(Phosphotransferase) domain 1"/>
    <property type="match status" value="1"/>
</dbReference>
<comment type="catalytic activity">
    <reaction evidence="15">
        <text>L-seryl-[protein] + ATP = O-phospho-L-seryl-[protein] + ADP + H(+)</text>
        <dbReference type="Rhea" id="RHEA:17989"/>
        <dbReference type="Rhea" id="RHEA-COMP:9863"/>
        <dbReference type="Rhea" id="RHEA-COMP:11604"/>
        <dbReference type="ChEBI" id="CHEBI:15378"/>
        <dbReference type="ChEBI" id="CHEBI:29999"/>
        <dbReference type="ChEBI" id="CHEBI:30616"/>
        <dbReference type="ChEBI" id="CHEBI:83421"/>
        <dbReference type="ChEBI" id="CHEBI:456216"/>
        <dbReference type="EC" id="2.7.12.1"/>
    </reaction>
</comment>
<comment type="caution">
    <text evidence="21">The sequence shown here is derived from an EMBL/GenBank/DDBJ whole genome shotgun (WGS) entry which is preliminary data.</text>
</comment>
<name>A0A210Q490_MIZYE</name>
<keyword evidence="13" id="KW-0829">Tyrosine-protein kinase</keyword>
<dbReference type="Gene3D" id="3.30.200.20">
    <property type="entry name" value="Phosphorylase Kinase, domain 1"/>
    <property type="match status" value="1"/>
</dbReference>
<evidence type="ECO:0000256" key="6">
    <source>
        <dbReference type="ARBA" id="ARBA00022553"/>
    </source>
</evidence>
<dbReference type="PRINTS" id="PR00109">
    <property type="entry name" value="TYRKINASE"/>
</dbReference>
<dbReference type="GO" id="GO:0005524">
    <property type="term" value="F:ATP binding"/>
    <property type="evidence" value="ECO:0007669"/>
    <property type="project" value="UniProtKB-UniRule"/>
</dbReference>
<keyword evidence="8" id="KW-0479">Metal-binding</keyword>
<evidence type="ECO:0000256" key="1">
    <source>
        <dbReference type="ARBA" id="ARBA00001936"/>
    </source>
</evidence>
<feature type="region of interest" description="Disordered" evidence="19">
    <location>
        <begin position="30"/>
        <end position="50"/>
    </location>
</feature>
<dbReference type="GO" id="GO:0005634">
    <property type="term" value="C:nucleus"/>
    <property type="evidence" value="ECO:0007669"/>
    <property type="project" value="TreeGrafter"/>
</dbReference>
<protein>
    <recommendedName>
        <fullName evidence="4">dual-specificity kinase</fullName>
        <ecNumber evidence="4">2.7.12.1</ecNumber>
    </recommendedName>
</protein>
<keyword evidence="11 18" id="KW-0067">ATP-binding</keyword>
<dbReference type="PROSITE" id="PS50011">
    <property type="entry name" value="PROTEIN_KINASE_DOM"/>
    <property type="match status" value="1"/>
</dbReference>
<sequence length="675" mass="75545">MTLDGNMTTIRPLRRSKTIAVSDFQSARRFEDQENKENISSDEMKTRTPGSSCQALRHAVSSLNRLDDFNLERIGCGFFAEVFKVKHKTTGQVMVLKMNINKCNRMSMLREVQLMNRLSHPNILRFLGVCVHEGQLHALTEFMERGGLNEVLADKTLELPWTMKIKIALDISNGMKYLHSRGVFHRDLTSRNVLVCGDEGNLNAVVADFGLAAKIPDPLDKDNCLPIVGSPYWIAPEVLQNKWYDEKADLFSYGIILCEVIARIDAEPEILPRTQNFGLDYVAFSELLDYCPLDFLRLAFTCCHMDPLRRPVFAEIVISNEQLLRNLEEDCMIGNGNGGFKRPGHKRSMSEDNILQLSGEEVIDPGDFLTSLTPQVVLGEAMSKDDQFYSPALSNPFVGFQQFLERKILGTPSGKQSFGFELPSPSNAFTPPCSPCTPDPYSGRHRNKSGPQSQSLPSSPVLLRKAAERLHQESIHGSASRRHSMAPSKFTFNQRSKSTVFPEVLAYRLQTELAGSLEKGLASQSEICDNDVDNDYRGTNRSSPQRPRRKLYTSRQLSVDSPFYGPGDSGEHRFELGGGGDACNVTVNSWNNGLLGSNHDLRDYVSSISSTESFMSIDESSVTPVSPVSEGSYQDIFSSKKEKVNRCSRSSSEDSMENVRQGGRERQRRVMETKL</sequence>
<dbReference type="GO" id="GO:0046872">
    <property type="term" value="F:metal ion binding"/>
    <property type="evidence" value="ECO:0007669"/>
    <property type="project" value="UniProtKB-KW"/>
</dbReference>
<dbReference type="AlphaFoldDB" id="A0A210Q490"/>
<proteinExistence type="inferred from homology"/>
<dbReference type="SUPFAM" id="SSF56112">
    <property type="entry name" value="Protein kinase-like (PK-like)"/>
    <property type="match status" value="1"/>
</dbReference>
<dbReference type="GO" id="GO:0004674">
    <property type="term" value="F:protein serine/threonine kinase activity"/>
    <property type="evidence" value="ECO:0007669"/>
    <property type="project" value="UniProtKB-KW"/>
</dbReference>
<dbReference type="GO" id="GO:0004713">
    <property type="term" value="F:protein tyrosine kinase activity"/>
    <property type="evidence" value="ECO:0007669"/>
    <property type="project" value="UniProtKB-KW"/>
</dbReference>
<comment type="similarity">
    <text evidence="3">Belongs to the protein kinase superfamily. TKL Ser/Thr protein kinase family.</text>
</comment>
<feature type="region of interest" description="Disordered" evidence="19">
    <location>
        <begin position="429"/>
        <end position="491"/>
    </location>
</feature>
<feature type="compositionally biased region" description="Basic and acidic residues" evidence="19">
    <location>
        <begin position="465"/>
        <end position="474"/>
    </location>
</feature>
<feature type="domain" description="Protein kinase" evidence="20">
    <location>
        <begin position="68"/>
        <end position="324"/>
    </location>
</feature>
<organism evidence="21 22">
    <name type="scientific">Mizuhopecten yessoensis</name>
    <name type="common">Japanese scallop</name>
    <name type="synonym">Patinopecten yessoensis</name>
    <dbReference type="NCBI Taxonomy" id="6573"/>
    <lineage>
        <taxon>Eukaryota</taxon>
        <taxon>Metazoa</taxon>
        <taxon>Spiralia</taxon>
        <taxon>Lophotrochozoa</taxon>
        <taxon>Mollusca</taxon>
        <taxon>Bivalvia</taxon>
        <taxon>Autobranchia</taxon>
        <taxon>Pteriomorphia</taxon>
        <taxon>Pectinida</taxon>
        <taxon>Pectinoidea</taxon>
        <taxon>Pectinidae</taxon>
        <taxon>Mizuhopecten</taxon>
    </lineage>
</organism>
<evidence type="ECO:0000256" key="5">
    <source>
        <dbReference type="ARBA" id="ARBA00022527"/>
    </source>
</evidence>
<dbReference type="OrthoDB" id="20134at2759"/>
<comment type="catalytic activity">
    <reaction evidence="17">
        <text>L-tyrosyl-[protein] + ATP = O-phospho-L-tyrosyl-[protein] + ADP + H(+)</text>
        <dbReference type="Rhea" id="RHEA:10596"/>
        <dbReference type="Rhea" id="RHEA-COMP:10136"/>
        <dbReference type="Rhea" id="RHEA-COMP:20101"/>
        <dbReference type="ChEBI" id="CHEBI:15378"/>
        <dbReference type="ChEBI" id="CHEBI:30616"/>
        <dbReference type="ChEBI" id="CHEBI:46858"/>
        <dbReference type="ChEBI" id="CHEBI:61978"/>
        <dbReference type="ChEBI" id="CHEBI:456216"/>
        <dbReference type="EC" id="2.7.12.1"/>
    </reaction>
</comment>
<evidence type="ECO:0000256" key="9">
    <source>
        <dbReference type="ARBA" id="ARBA00022741"/>
    </source>
</evidence>
<keyword evidence="14" id="KW-0464">Manganese</keyword>
<reference evidence="21 22" key="1">
    <citation type="journal article" date="2017" name="Nat. Ecol. Evol.">
        <title>Scallop genome provides insights into evolution of bilaterian karyotype and development.</title>
        <authorList>
            <person name="Wang S."/>
            <person name="Zhang J."/>
            <person name="Jiao W."/>
            <person name="Li J."/>
            <person name="Xun X."/>
            <person name="Sun Y."/>
            <person name="Guo X."/>
            <person name="Huan P."/>
            <person name="Dong B."/>
            <person name="Zhang L."/>
            <person name="Hu X."/>
            <person name="Sun X."/>
            <person name="Wang J."/>
            <person name="Zhao C."/>
            <person name="Wang Y."/>
            <person name="Wang D."/>
            <person name="Huang X."/>
            <person name="Wang R."/>
            <person name="Lv J."/>
            <person name="Li Y."/>
            <person name="Zhang Z."/>
            <person name="Liu B."/>
            <person name="Lu W."/>
            <person name="Hui Y."/>
            <person name="Liang J."/>
            <person name="Zhou Z."/>
            <person name="Hou R."/>
            <person name="Li X."/>
            <person name="Liu Y."/>
            <person name="Li H."/>
            <person name="Ning X."/>
            <person name="Lin Y."/>
            <person name="Zhao L."/>
            <person name="Xing Q."/>
            <person name="Dou J."/>
            <person name="Li Y."/>
            <person name="Mao J."/>
            <person name="Guo H."/>
            <person name="Dou H."/>
            <person name="Li T."/>
            <person name="Mu C."/>
            <person name="Jiang W."/>
            <person name="Fu Q."/>
            <person name="Fu X."/>
            <person name="Miao Y."/>
            <person name="Liu J."/>
            <person name="Yu Q."/>
            <person name="Li R."/>
            <person name="Liao H."/>
            <person name="Li X."/>
            <person name="Kong Y."/>
            <person name="Jiang Z."/>
            <person name="Chourrout D."/>
            <person name="Li R."/>
            <person name="Bao Z."/>
        </authorList>
    </citation>
    <scope>NUCLEOTIDE SEQUENCE [LARGE SCALE GENOMIC DNA]</scope>
    <source>
        <strain evidence="21 22">PY_sf001</strain>
    </source>
</reference>
<evidence type="ECO:0000256" key="4">
    <source>
        <dbReference type="ARBA" id="ARBA00013203"/>
    </source>
</evidence>
<dbReference type="InterPro" id="IPR001245">
    <property type="entry name" value="Ser-Thr/Tyr_kinase_cat_dom"/>
</dbReference>
<evidence type="ECO:0000313" key="22">
    <source>
        <dbReference type="Proteomes" id="UP000242188"/>
    </source>
</evidence>
<gene>
    <name evidence="21" type="ORF">KP79_PYT08488</name>
</gene>
<evidence type="ECO:0000256" key="12">
    <source>
        <dbReference type="ARBA" id="ARBA00022842"/>
    </source>
</evidence>
<evidence type="ECO:0000256" key="11">
    <source>
        <dbReference type="ARBA" id="ARBA00022840"/>
    </source>
</evidence>
<keyword evidence="10 21" id="KW-0418">Kinase</keyword>
<evidence type="ECO:0000256" key="16">
    <source>
        <dbReference type="ARBA" id="ARBA00049308"/>
    </source>
</evidence>
<feature type="region of interest" description="Disordered" evidence="19">
    <location>
        <begin position="637"/>
        <end position="675"/>
    </location>
</feature>
<accession>A0A210Q490</accession>
<evidence type="ECO:0000256" key="7">
    <source>
        <dbReference type="ARBA" id="ARBA00022679"/>
    </source>
</evidence>
<evidence type="ECO:0000256" key="19">
    <source>
        <dbReference type="SAM" id="MobiDB-lite"/>
    </source>
</evidence>
<dbReference type="InterPro" id="IPR050940">
    <property type="entry name" value="Actin_reg-Ser/Thr_kinase"/>
</dbReference>
<keyword evidence="6" id="KW-0597">Phosphoprotein</keyword>
<dbReference type="FunFam" id="1.10.510.10:FF:000202">
    <property type="entry name" value="Dual specificity testis-specific protein kinase 2"/>
    <property type="match status" value="1"/>
</dbReference>
<evidence type="ECO:0000256" key="15">
    <source>
        <dbReference type="ARBA" id="ARBA00049003"/>
    </source>
</evidence>
<feature type="compositionally biased region" description="Low complexity" evidence="19">
    <location>
        <begin position="449"/>
        <end position="463"/>
    </location>
</feature>
<evidence type="ECO:0000259" key="20">
    <source>
        <dbReference type="PROSITE" id="PS50011"/>
    </source>
</evidence>